<comment type="caution">
    <text evidence="1">The sequence shown here is derived from an EMBL/GenBank/DDBJ whole genome shotgun (WGS) entry which is preliminary data.</text>
</comment>
<dbReference type="OrthoDB" id="69646at2759"/>
<protein>
    <submittedName>
        <fullName evidence="1">Uncharacterized protein</fullName>
    </submittedName>
</protein>
<evidence type="ECO:0000313" key="2">
    <source>
        <dbReference type="Proteomes" id="UP000245119"/>
    </source>
</evidence>
<gene>
    <name evidence="1" type="ORF">C0Q70_16151</name>
</gene>
<reference evidence="1 2" key="1">
    <citation type="submission" date="2018-04" db="EMBL/GenBank/DDBJ databases">
        <title>The genome of golden apple snail Pomacea canaliculata provides insight into stress tolerance and invasive adaptation.</title>
        <authorList>
            <person name="Liu C."/>
            <person name="Liu B."/>
            <person name="Ren Y."/>
            <person name="Zhang Y."/>
            <person name="Wang H."/>
            <person name="Li S."/>
            <person name="Jiang F."/>
            <person name="Yin L."/>
            <person name="Zhang G."/>
            <person name="Qian W."/>
            <person name="Fan W."/>
        </authorList>
    </citation>
    <scope>NUCLEOTIDE SEQUENCE [LARGE SCALE GENOMIC DNA]</scope>
    <source>
        <strain evidence="1">SZHN2017</strain>
        <tissue evidence="1">Muscle</tissue>
    </source>
</reference>
<sequence length="131" mass="14413">MMLMYGNDMESAANEWQTRTERDNSTGVSMGLGSDDDLLAELTVAGDLTVSCPSCHATLSFQSEDFAFDVDFALWSIDGAVRPIEVVVPDDATHVRTLTLQETVDTGGMLYVQLQLMTEEVRAWTQNQNTA</sequence>
<proteinExistence type="predicted"/>
<dbReference type="Proteomes" id="UP000245119">
    <property type="component" value="Linkage Group LG10"/>
</dbReference>
<name>A0A2T7NP14_POMCA</name>
<dbReference type="AlphaFoldDB" id="A0A2T7NP14"/>
<accession>A0A2T7NP14</accession>
<keyword evidence="2" id="KW-1185">Reference proteome</keyword>
<dbReference type="EMBL" id="PZQS01000010">
    <property type="protein sequence ID" value="PVD22892.1"/>
    <property type="molecule type" value="Genomic_DNA"/>
</dbReference>
<evidence type="ECO:0000313" key="1">
    <source>
        <dbReference type="EMBL" id="PVD22892.1"/>
    </source>
</evidence>
<organism evidence="1 2">
    <name type="scientific">Pomacea canaliculata</name>
    <name type="common">Golden apple snail</name>
    <dbReference type="NCBI Taxonomy" id="400727"/>
    <lineage>
        <taxon>Eukaryota</taxon>
        <taxon>Metazoa</taxon>
        <taxon>Spiralia</taxon>
        <taxon>Lophotrochozoa</taxon>
        <taxon>Mollusca</taxon>
        <taxon>Gastropoda</taxon>
        <taxon>Caenogastropoda</taxon>
        <taxon>Architaenioglossa</taxon>
        <taxon>Ampullarioidea</taxon>
        <taxon>Ampullariidae</taxon>
        <taxon>Pomacea</taxon>
    </lineage>
</organism>